<protein>
    <recommendedName>
        <fullName evidence="3">DUF3168 domain-containing protein</fullName>
    </recommendedName>
</protein>
<dbReference type="EMBL" id="WNKX01000008">
    <property type="protein sequence ID" value="MTW11429.1"/>
    <property type="molecule type" value="Genomic_DNA"/>
</dbReference>
<reference evidence="1 2" key="1">
    <citation type="submission" date="2019-11" db="EMBL/GenBank/DDBJ databases">
        <title>Type strains purchased from KCTC, JCM and DSMZ.</title>
        <authorList>
            <person name="Lu H."/>
        </authorList>
    </citation>
    <scope>NUCLEOTIDE SEQUENCE [LARGE SCALE GENOMIC DNA]</scope>
    <source>
        <strain evidence="1 2">JCM 31587</strain>
    </source>
</reference>
<evidence type="ECO:0008006" key="3">
    <source>
        <dbReference type="Google" id="ProtNLM"/>
    </source>
</evidence>
<keyword evidence="2" id="KW-1185">Reference proteome</keyword>
<evidence type="ECO:0000313" key="2">
    <source>
        <dbReference type="Proteomes" id="UP000472320"/>
    </source>
</evidence>
<dbReference type="OrthoDB" id="8778436at2"/>
<comment type="caution">
    <text evidence="1">The sequence shown here is derived from an EMBL/GenBank/DDBJ whole genome shotgun (WGS) entry which is preliminary data.</text>
</comment>
<sequence>MTIDEIVYAALSAVLPNTHSVELPERPTWPALVFEINSTPEDGWVMAGGYDQHEVMVSTLARSKREINDLKARTEAALEVLDAYLGLEHQGDVEYQGEADVYAYVQNFRLRTRR</sequence>
<dbReference type="RefSeq" id="WP_155454388.1">
    <property type="nucleotide sequence ID" value="NZ_WNKX01000008.1"/>
</dbReference>
<proteinExistence type="predicted"/>
<accession>A0A6L6QGS9</accession>
<name>A0A6L6QGS9_9BURK</name>
<evidence type="ECO:0000313" key="1">
    <source>
        <dbReference type="EMBL" id="MTW11429.1"/>
    </source>
</evidence>
<gene>
    <name evidence="1" type="ORF">GM658_12560</name>
</gene>
<organism evidence="1 2">
    <name type="scientific">Massilia eburnea</name>
    <dbReference type="NCBI Taxonomy" id="1776165"/>
    <lineage>
        <taxon>Bacteria</taxon>
        <taxon>Pseudomonadati</taxon>
        <taxon>Pseudomonadota</taxon>
        <taxon>Betaproteobacteria</taxon>
        <taxon>Burkholderiales</taxon>
        <taxon>Oxalobacteraceae</taxon>
        <taxon>Telluria group</taxon>
        <taxon>Massilia</taxon>
    </lineage>
</organism>
<dbReference type="Proteomes" id="UP000472320">
    <property type="component" value="Unassembled WGS sequence"/>
</dbReference>
<dbReference type="AlphaFoldDB" id="A0A6L6QGS9"/>